<dbReference type="InterPro" id="IPR002711">
    <property type="entry name" value="HNH"/>
</dbReference>
<dbReference type="EMBL" id="JAAGOB010000007">
    <property type="protein sequence ID" value="NED96461.1"/>
    <property type="molecule type" value="Genomic_DNA"/>
</dbReference>
<reference evidence="3 4" key="1">
    <citation type="submission" date="2020-02" db="EMBL/GenBank/DDBJ databases">
        <authorList>
            <person name="Li X.-J."/>
            <person name="Feng X.-M."/>
        </authorList>
    </citation>
    <scope>NUCLEOTIDE SEQUENCE [LARGE SCALE GENOMIC DNA]</scope>
    <source>
        <strain evidence="3 4">CGMCC 4.7225</strain>
    </source>
</reference>
<feature type="region of interest" description="Disordered" evidence="1">
    <location>
        <begin position="1"/>
        <end position="34"/>
    </location>
</feature>
<keyword evidence="3" id="KW-0540">Nuclease</keyword>
<dbReference type="Gene3D" id="1.10.30.50">
    <property type="match status" value="1"/>
</dbReference>
<evidence type="ECO:0000256" key="1">
    <source>
        <dbReference type="SAM" id="MobiDB-lite"/>
    </source>
</evidence>
<evidence type="ECO:0000313" key="4">
    <source>
        <dbReference type="Proteomes" id="UP000469185"/>
    </source>
</evidence>
<dbReference type="SUPFAM" id="SSF48695">
    <property type="entry name" value="Multiheme cytochromes"/>
    <property type="match status" value="1"/>
</dbReference>
<keyword evidence="3" id="KW-0378">Hydrolase</keyword>
<gene>
    <name evidence="3" type="ORF">G1H11_14215</name>
</gene>
<proteinExistence type="predicted"/>
<evidence type="ECO:0000259" key="2">
    <source>
        <dbReference type="SMART" id="SM00507"/>
    </source>
</evidence>
<name>A0A6N9YN20_9ACTN</name>
<dbReference type="CDD" id="cd00085">
    <property type="entry name" value="HNHc"/>
    <property type="match status" value="1"/>
</dbReference>
<comment type="caution">
    <text evidence="3">The sequence shown here is derived from an EMBL/GenBank/DDBJ whole genome shotgun (WGS) entry which is preliminary data.</text>
</comment>
<dbReference type="GO" id="GO:0008270">
    <property type="term" value="F:zinc ion binding"/>
    <property type="evidence" value="ECO:0007669"/>
    <property type="project" value="InterPro"/>
</dbReference>
<protein>
    <submittedName>
        <fullName evidence="3">HNH endonuclease</fullName>
    </submittedName>
</protein>
<accession>A0A6N9YN20</accession>
<feature type="domain" description="HNH nuclease" evidence="2">
    <location>
        <begin position="31"/>
        <end position="85"/>
    </location>
</feature>
<organism evidence="3 4">
    <name type="scientific">Phytoactinopolyspora alkaliphila</name>
    <dbReference type="NCBI Taxonomy" id="1783498"/>
    <lineage>
        <taxon>Bacteria</taxon>
        <taxon>Bacillati</taxon>
        <taxon>Actinomycetota</taxon>
        <taxon>Actinomycetes</taxon>
        <taxon>Jiangellales</taxon>
        <taxon>Jiangellaceae</taxon>
        <taxon>Phytoactinopolyspora</taxon>
    </lineage>
</organism>
<dbReference type="AlphaFoldDB" id="A0A6N9YN20"/>
<dbReference type="InterPro" id="IPR003615">
    <property type="entry name" value="HNH_nuc"/>
</dbReference>
<dbReference type="Proteomes" id="UP000469185">
    <property type="component" value="Unassembled WGS sequence"/>
</dbReference>
<sequence length="167" mass="18642">MSRSGELTSGLPIRQVPIRKPRPRYTGPTQSTRDQVLERDGGCLRCHSIDALQVHHRIARGMGGSSDASLNRPANLVTLCEACHRHVEEHPEWAYRAGWKIRGRNVNPASVPIATFYGWVVLCDDGRIEQALAYLDASPTEDLADLTSIQDRINETLLNEAIARWFG</sequence>
<dbReference type="InterPro" id="IPR036280">
    <property type="entry name" value="Multihaem_cyt_sf"/>
</dbReference>
<dbReference type="GO" id="GO:0004519">
    <property type="term" value="F:endonuclease activity"/>
    <property type="evidence" value="ECO:0007669"/>
    <property type="project" value="UniProtKB-KW"/>
</dbReference>
<keyword evidence="3" id="KW-0255">Endonuclease</keyword>
<dbReference type="Pfam" id="PF01844">
    <property type="entry name" value="HNH"/>
    <property type="match status" value="1"/>
</dbReference>
<keyword evidence="4" id="KW-1185">Reference proteome</keyword>
<dbReference type="SMART" id="SM00507">
    <property type="entry name" value="HNHc"/>
    <property type="match status" value="1"/>
</dbReference>
<evidence type="ECO:0000313" key="3">
    <source>
        <dbReference type="EMBL" id="NED96461.1"/>
    </source>
</evidence>
<dbReference type="GO" id="GO:0003676">
    <property type="term" value="F:nucleic acid binding"/>
    <property type="evidence" value="ECO:0007669"/>
    <property type="project" value="InterPro"/>
</dbReference>